<keyword evidence="6" id="KW-1185">Reference proteome</keyword>
<reference evidence="5" key="1">
    <citation type="submission" date="2022-09" db="EMBL/GenBank/DDBJ databases">
        <title>Fusarium specimens isolated from Avocado Roots.</title>
        <authorList>
            <person name="Stajich J."/>
            <person name="Roper C."/>
            <person name="Heimlech-Rivalta G."/>
        </authorList>
    </citation>
    <scope>NUCLEOTIDE SEQUENCE</scope>
    <source>
        <strain evidence="5">CF00136</strain>
    </source>
</reference>
<dbReference type="Gene3D" id="3.40.50.720">
    <property type="entry name" value="NAD(P)-binding Rossmann-like Domain"/>
    <property type="match status" value="1"/>
</dbReference>
<evidence type="ECO:0000256" key="3">
    <source>
        <dbReference type="SAM" id="MobiDB-lite"/>
    </source>
</evidence>
<comment type="similarity">
    <text evidence="1">Belongs to the short-chain dehydrogenases/reductases (SDR) family.</text>
</comment>
<organism evidence="5 6">
    <name type="scientific">Fusarium torreyae</name>
    <dbReference type="NCBI Taxonomy" id="1237075"/>
    <lineage>
        <taxon>Eukaryota</taxon>
        <taxon>Fungi</taxon>
        <taxon>Dikarya</taxon>
        <taxon>Ascomycota</taxon>
        <taxon>Pezizomycotina</taxon>
        <taxon>Sordariomycetes</taxon>
        <taxon>Hypocreomycetidae</taxon>
        <taxon>Hypocreales</taxon>
        <taxon>Nectriaceae</taxon>
        <taxon>Fusarium</taxon>
    </lineage>
</organism>
<evidence type="ECO:0000256" key="2">
    <source>
        <dbReference type="ARBA" id="ARBA00023002"/>
    </source>
</evidence>
<proteinExistence type="inferred from homology"/>
<dbReference type="Proteomes" id="UP001152049">
    <property type="component" value="Unassembled WGS sequence"/>
</dbReference>
<dbReference type="PANTHER" id="PTHR24320">
    <property type="entry name" value="RETINOL DEHYDROGENASE"/>
    <property type="match status" value="1"/>
</dbReference>
<feature type="region of interest" description="Disordered" evidence="3">
    <location>
        <begin position="225"/>
        <end position="257"/>
    </location>
</feature>
<comment type="caution">
    <text evidence="5">The sequence shown here is derived from an EMBL/GenBank/DDBJ whole genome shotgun (WGS) entry which is preliminary data.</text>
</comment>
<evidence type="ECO:0000259" key="4">
    <source>
        <dbReference type="Pfam" id="PF13391"/>
    </source>
</evidence>
<dbReference type="InterPro" id="IPR036291">
    <property type="entry name" value="NAD(P)-bd_dom_sf"/>
</dbReference>
<sequence length="407" mass="45723">MARLAHYLEEHETLNGPGDARPTATQIIKDQDFVGKWSGRIVLVTGCFPGGIGPEAARAFHVAGADVFITVRDINKDILADWKPGKIEVIQMDLASIDSVIAGAEEFLSKSKSKRLNVLVKNAGLMACPQGQTKDKREYAKEIEANIRAEYQPEFRLRTEHVASILTVPLSMLQPGGRLSGRSFIVEGRKLRGTTGFMLYDRLEVIWSFVKYFLKKRTKVVYAASEASKSQPGAHDDGSSANNKKTRIRNPGQAERRKCLSRDRNACRVTTAAYGEVCHIVPFRFNNNTANAERTASLFSATDILCGRNFCGTYFLLLTNPAVLGSLDQVWNLICLHPQLHTWWREGYLAFKCLGVEPAESGDREDEAKVTLQFLWMSRLTRQFGQEMRLTGQDNDYMRLIQEIQEI</sequence>
<dbReference type="PANTHER" id="PTHR24320:SF272">
    <property type="entry name" value="NAD(P)-BINDING ROSSMANN-FOLD SUPERFAMILY PROTEIN"/>
    <property type="match status" value="1"/>
</dbReference>
<accession>A0A9W8VDR0</accession>
<protein>
    <recommendedName>
        <fullName evidence="4">HNH nuclease domain-containing protein</fullName>
    </recommendedName>
</protein>
<dbReference type="GO" id="GO:0016491">
    <property type="term" value="F:oxidoreductase activity"/>
    <property type="evidence" value="ECO:0007669"/>
    <property type="project" value="UniProtKB-KW"/>
</dbReference>
<dbReference type="InterPro" id="IPR002347">
    <property type="entry name" value="SDR_fam"/>
</dbReference>
<gene>
    <name evidence="5" type="ORF">NW762_007835</name>
</gene>
<dbReference type="EMBL" id="JAOQAZ010000015">
    <property type="protein sequence ID" value="KAJ4258748.1"/>
    <property type="molecule type" value="Genomic_DNA"/>
</dbReference>
<dbReference type="Pfam" id="PF13391">
    <property type="entry name" value="HNH_2"/>
    <property type="match status" value="1"/>
</dbReference>
<evidence type="ECO:0000313" key="5">
    <source>
        <dbReference type="EMBL" id="KAJ4258748.1"/>
    </source>
</evidence>
<dbReference type="OrthoDB" id="5416097at2759"/>
<dbReference type="AlphaFoldDB" id="A0A9W8VDR0"/>
<feature type="domain" description="HNH nuclease" evidence="4">
    <location>
        <begin position="267"/>
        <end position="352"/>
    </location>
</feature>
<dbReference type="InterPro" id="IPR003615">
    <property type="entry name" value="HNH_nuc"/>
</dbReference>
<evidence type="ECO:0000313" key="6">
    <source>
        <dbReference type="Proteomes" id="UP001152049"/>
    </source>
</evidence>
<keyword evidence="2" id="KW-0560">Oxidoreductase</keyword>
<evidence type="ECO:0000256" key="1">
    <source>
        <dbReference type="ARBA" id="ARBA00006484"/>
    </source>
</evidence>
<dbReference type="Pfam" id="PF00106">
    <property type="entry name" value="adh_short"/>
    <property type="match status" value="1"/>
</dbReference>
<dbReference type="SUPFAM" id="SSF51735">
    <property type="entry name" value="NAD(P)-binding Rossmann-fold domains"/>
    <property type="match status" value="1"/>
</dbReference>
<name>A0A9W8VDR0_9HYPO</name>